<reference evidence="2" key="1">
    <citation type="submission" date="2020-07" db="EMBL/GenBank/DDBJ databases">
        <title>Multicomponent nature underlies the extraordinary mechanical properties of spider dragline silk.</title>
        <authorList>
            <person name="Kono N."/>
            <person name="Nakamura H."/>
            <person name="Mori M."/>
            <person name="Yoshida Y."/>
            <person name="Ohtoshi R."/>
            <person name="Malay A.D."/>
            <person name="Moran D.A.P."/>
            <person name="Tomita M."/>
            <person name="Numata K."/>
            <person name="Arakawa K."/>
        </authorList>
    </citation>
    <scope>NUCLEOTIDE SEQUENCE</scope>
</reference>
<name>A0A8X6LCC0_TRICU</name>
<evidence type="ECO:0000256" key="1">
    <source>
        <dbReference type="SAM" id="SignalP"/>
    </source>
</evidence>
<organism evidence="2 3">
    <name type="scientific">Trichonephila clavata</name>
    <name type="common">Joro spider</name>
    <name type="synonym">Nephila clavata</name>
    <dbReference type="NCBI Taxonomy" id="2740835"/>
    <lineage>
        <taxon>Eukaryota</taxon>
        <taxon>Metazoa</taxon>
        <taxon>Ecdysozoa</taxon>
        <taxon>Arthropoda</taxon>
        <taxon>Chelicerata</taxon>
        <taxon>Arachnida</taxon>
        <taxon>Araneae</taxon>
        <taxon>Araneomorphae</taxon>
        <taxon>Entelegynae</taxon>
        <taxon>Araneoidea</taxon>
        <taxon>Nephilidae</taxon>
        <taxon>Trichonephila</taxon>
    </lineage>
</organism>
<gene>
    <name evidence="2" type="ORF">TNCT_672401</name>
</gene>
<feature type="signal peptide" evidence="1">
    <location>
        <begin position="1"/>
        <end position="23"/>
    </location>
</feature>
<proteinExistence type="predicted"/>
<comment type="caution">
    <text evidence="2">The sequence shown here is derived from an EMBL/GenBank/DDBJ whole genome shotgun (WGS) entry which is preliminary data.</text>
</comment>
<feature type="chain" id="PRO_5036463223" evidence="1">
    <location>
        <begin position="24"/>
        <end position="182"/>
    </location>
</feature>
<keyword evidence="3" id="KW-1185">Reference proteome</keyword>
<sequence length="182" mass="20597">MALSFMMEIALHLMHWICYFASGHNIPSFIEIIIFEVGMEIAKDFYFKHHCISEIRSETILSLEETVLSNDPKQIPQVHSPTVYAICKALELTADLVPLQDNNQQLTPIQAKKAHKTSTPPAVYSFTVFKMCQALDLEAELHPHTQRPIFVIKNTKSVPVVRSLAIFSMCHALHLDAQLANI</sequence>
<evidence type="ECO:0000313" key="2">
    <source>
        <dbReference type="EMBL" id="GFR01884.1"/>
    </source>
</evidence>
<dbReference type="AlphaFoldDB" id="A0A8X6LCC0"/>
<keyword evidence="1" id="KW-0732">Signal</keyword>
<protein>
    <submittedName>
        <fullName evidence="2">Uncharacterized protein</fullName>
    </submittedName>
</protein>
<evidence type="ECO:0000313" key="3">
    <source>
        <dbReference type="Proteomes" id="UP000887116"/>
    </source>
</evidence>
<dbReference type="Proteomes" id="UP000887116">
    <property type="component" value="Unassembled WGS sequence"/>
</dbReference>
<dbReference type="EMBL" id="BMAO01005513">
    <property type="protein sequence ID" value="GFR01884.1"/>
    <property type="molecule type" value="Genomic_DNA"/>
</dbReference>
<accession>A0A8X6LCC0</accession>